<feature type="domain" description="Polysaccharide pyruvyl transferase" evidence="2">
    <location>
        <begin position="43"/>
        <end position="364"/>
    </location>
</feature>
<dbReference type="Proteomes" id="UP000256869">
    <property type="component" value="Unassembled WGS sequence"/>
</dbReference>
<dbReference type="GO" id="GO:0016740">
    <property type="term" value="F:transferase activity"/>
    <property type="evidence" value="ECO:0007669"/>
    <property type="project" value="UniProtKB-KW"/>
</dbReference>
<feature type="compositionally biased region" description="Low complexity" evidence="1">
    <location>
        <begin position="232"/>
        <end position="246"/>
    </location>
</feature>
<accession>A0A3D9I784</accession>
<dbReference type="InterPro" id="IPR019896">
    <property type="entry name" value="Polysacch_pyruvyl_Trfase_CsaB"/>
</dbReference>
<dbReference type="NCBIfam" id="TIGR03609">
    <property type="entry name" value="S_layer_CsaB"/>
    <property type="match status" value="1"/>
</dbReference>
<protein>
    <submittedName>
        <fullName evidence="3">Polysaccharide pyruvyl transferase CsaB</fullName>
    </submittedName>
</protein>
<comment type="caution">
    <text evidence="3">The sequence shown here is derived from an EMBL/GenBank/DDBJ whole genome shotgun (WGS) entry which is preliminary data.</text>
</comment>
<dbReference type="AlphaFoldDB" id="A0A3D9I784"/>
<dbReference type="EMBL" id="QRDY01000010">
    <property type="protein sequence ID" value="RED57654.1"/>
    <property type="molecule type" value="Genomic_DNA"/>
</dbReference>
<proteinExistence type="predicted"/>
<evidence type="ECO:0000313" key="4">
    <source>
        <dbReference type="Proteomes" id="UP000256869"/>
    </source>
</evidence>
<keyword evidence="3" id="KW-0808">Transferase</keyword>
<dbReference type="Pfam" id="PF04230">
    <property type="entry name" value="PS_pyruv_trans"/>
    <property type="match status" value="1"/>
</dbReference>
<evidence type="ECO:0000256" key="1">
    <source>
        <dbReference type="SAM" id="MobiDB-lite"/>
    </source>
</evidence>
<keyword evidence="4" id="KW-1185">Reference proteome</keyword>
<sequence length="431" mass="46798">MSILRYTYSRLGRRDIGQRGEELATNGRKRYRLVLSGYYGFRNSGDEAVLKSILTALAEAANDAGIVVEPVVLSGDPEWTTKQYGVEAVNRTKLGEVRRALKNSDGLISGGGSLLQDATGLGSIPYYLGIMAIARWCGKPTFVYAQGIGPVNRKVFQPFIARAFKRSAYVSVRDEESATLLRRYGVPPVKIEVVPDPVMGLPAGLDVGEESGKLEGVLGGAQSGASISETKSGSVNESSVESVGDSAADGEDTRPLVGVSVRFWRSDRADLDRAAAALEALAGRHAVRLRFLPFHRGADEDASRYVMERLAGSGVAAELAPAHDDPQLMLREVGRCALLIGMRLHSLIYAANRNVPLLGLSYDPKIDQFVQRLGQRAVGTTEALDPDFVAESAAEILRDPSEWHRSCDEAIRRLKQDAARPSQQIIDFIRN</sequence>
<dbReference type="PANTHER" id="PTHR36836">
    <property type="entry name" value="COLANIC ACID BIOSYNTHESIS PROTEIN WCAK"/>
    <property type="match status" value="1"/>
</dbReference>
<organism evidence="3 4">
    <name type="scientific">Cohnella lupini</name>
    <dbReference type="NCBI Taxonomy" id="1294267"/>
    <lineage>
        <taxon>Bacteria</taxon>
        <taxon>Bacillati</taxon>
        <taxon>Bacillota</taxon>
        <taxon>Bacilli</taxon>
        <taxon>Bacillales</taxon>
        <taxon>Paenibacillaceae</taxon>
        <taxon>Cohnella</taxon>
    </lineage>
</organism>
<evidence type="ECO:0000313" key="3">
    <source>
        <dbReference type="EMBL" id="RED57654.1"/>
    </source>
</evidence>
<reference evidence="3 4" key="1">
    <citation type="submission" date="2018-07" db="EMBL/GenBank/DDBJ databases">
        <title>Genomic Encyclopedia of Type Strains, Phase III (KMG-III): the genomes of soil and plant-associated and newly described type strains.</title>
        <authorList>
            <person name="Whitman W."/>
        </authorList>
    </citation>
    <scope>NUCLEOTIDE SEQUENCE [LARGE SCALE GENOMIC DNA]</scope>
    <source>
        <strain evidence="3 4">CECT 8236</strain>
    </source>
</reference>
<dbReference type="InterPro" id="IPR007345">
    <property type="entry name" value="Polysacch_pyruvyl_Trfase"/>
</dbReference>
<feature type="region of interest" description="Disordered" evidence="1">
    <location>
        <begin position="219"/>
        <end position="251"/>
    </location>
</feature>
<name>A0A3D9I784_9BACL</name>
<dbReference type="PANTHER" id="PTHR36836:SF1">
    <property type="entry name" value="COLANIC ACID BIOSYNTHESIS PROTEIN WCAK"/>
    <property type="match status" value="1"/>
</dbReference>
<evidence type="ECO:0000259" key="2">
    <source>
        <dbReference type="Pfam" id="PF04230"/>
    </source>
</evidence>
<gene>
    <name evidence="3" type="ORF">DFP95_110127</name>
</gene>